<evidence type="ECO:0000313" key="1">
    <source>
        <dbReference type="EMBL" id="MBP2620334.1"/>
    </source>
</evidence>
<dbReference type="Proteomes" id="UP001519349">
    <property type="component" value="Unassembled WGS sequence"/>
</dbReference>
<keyword evidence="2" id="KW-1185">Reference proteome</keyword>
<name>A0ABS5AUU2_9STRE</name>
<organism evidence="1 2">
    <name type="scientific">Streptococcus panodentis</name>
    <dbReference type="NCBI Taxonomy" id="1581472"/>
    <lineage>
        <taxon>Bacteria</taxon>
        <taxon>Bacillati</taxon>
        <taxon>Bacillota</taxon>
        <taxon>Bacilli</taxon>
        <taxon>Lactobacillales</taxon>
        <taxon>Streptococcaceae</taxon>
        <taxon>Streptococcus</taxon>
    </lineage>
</organism>
<dbReference type="EMBL" id="QFAY01000004">
    <property type="protein sequence ID" value="MBP2620334.1"/>
    <property type="molecule type" value="Genomic_DNA"/>
</dbReference>
<dbReference type="RefSeq" id="WP_209550846.1">
    <property type="nucleotide sequence ID" value="NZ_QFAY01000004.1"/>
</dbReference>
<reference evidence="1 2" key="1">
    <citation type="submission" date="2018-05" db="EMBL/GenBank/DDBJ databases">
        <title>Draft genome sequence of Streptococcus panodentis CCUG 70867T.</title>
        <authorList>
            <person name="Salva-Serra F."/>
            <person name="Mendez V."/>
            <person name="Jaen-Luchoro D."/>
            <person name="Gonzales-Siles L."/>
            <person name="Karlsson R."/>
            <person name="Engstrom-Jakobsson H."/>
            <person name="Busquets A."/>
            <person name="Gomila M."/>
            <person name="Pineiro-Iglesias B."/>
            <person name="Bennasar-Figueras A."/>
            <person name="Seeger M."/>
            <person name="Moore E."/>
        </authorList>
    </citation>
    <scope>NUCLEOTIDE SEQUENCE [LARGE SCALE GENOMIC DNA]</scope>
    <source>
        <strain evidence="1 2">CCUG 70867</strain>
    </source>
</reference>
<proteinExistence type="predicted"/>
<protein>
    <submittedName>
        <fullName evidence="1">Uncharacterized protein</fullName>
    </submittedName>
</protein>
<gene>
    <name evidence="1" type="ORF">DHL47_03095</name>
</gene>
<accession>A0ABS5AUU2</accession>
<evidence type="ECO:0000313" key="2">
    <source>
        <dbReference type="Proteomes" id="UP001519349"/>
    </source>
</evidence>
<sequence>MIANIRVLEKDGNIHTLCQLDLMKFNIDQIQQRMEERGIKGENFKVCGFSDWETGPYISLEEAYLLKGKINNCYEGDDYLVRHMFQQRKTFNFVMAHSFKFVTKDEVELMKQLLKGADMDEVVEFFFKANNWVTAIQSYIRAGQVLSTPKGFYLDVGY</sequence>
<comment type="caution">
    <text evidence="1">The sequence shown here is derived from an EMBL/GenBank/DDBJ whole genome shotgun (WGS) entry which is preliminary data.</text>
</comment>